<protein>
    <submittedName>
        <fullName evidence="2">Uncharacterized protein</fullName>
    </submittedName>
</protein>
<evidence type="ECO:0000313" key="3">
    <source>
        <dbReference type="Proteomes" id="UP000185839"/>
    </source>
</evidence>
<keyword evidence="3" id="KW-1185">Reference proteome</keyword>
<dbReference type="EMBL" id="FTOI01000010">
    <property type="protein sequence ID" value="SIS89258.1"/>
    <property type="molecule type" value="Genomic_DNA"/>
</dbReference>
<dbReference type="STRING" id="713588.SAMN05421789_11013"/>
<gene>
    <name evidence="2" type="ORF">SAMN05421789_11013</name>
</gene>
<sequence length="268" mass="31848">MKLLQLLFFSFFCSFSAQKNLAFDSLILKDVRDLLSDDYGNIYLYKNKDFSFTKYDSLGIQKGKLMLTLPFKIQSVQNPLNIPSFSENAQELKFFDQNLNEIQTVNFRQKFGFIRNVYAEDLQQIWLVDESMKRLVQYNFREDQIVNSFPFNINFEELTDFLVFESKVYFLGRNWFSVYNFKAEKIFETPIEDGRKLRRENQNILIMGKNTVQKWDQLTLKTVFSSMDAQIVDKNSAAYFVIKDNKLYLYHPYSPNKSEGNEINFKEN</sequence>
<name>A0A1N7MT98_9FLAO</name>
<organism evidence="2 3">
    <name type="scientific">Kaistella chaponensis</name>
    <dbReference type="NCBI Taxonomy" id="713588"/>
    <lineage>
        <taxon>Bacteria</taxon>
        <taxon>Pseudomonadati</taxon>
        <taxon>Bacteroidota</taxon>
        <taxon>Flavobacteriia</taxon>
        <taxon>Flavobacteriales</taxon>
        <taxon>Weeksellaceae</taxon>
        <taxon>Chryseobacterium group</taxon>
        <taxon>Kaistella</taxon>
    </lineage>
</organism>
<feature type="chain" id="PRO_5012546284" evidence="1">
    <location>
        <begin position="20"/>
        <end position="268"/>
    </location>
</feature>
<proteinExistence type="predicted"/>
<dbReference type="OrthoDB" id="1241786at2"/>
<dbReference type="AlphaFoldDB" id="A0A1N7MT98"/>
<dbReference type="RefSeq" id="WP_076387473.1">
    <property type="nucleotide sequence ID" value="NZ_FTOI01000010.1"/>
</dbReference>
<accession>A0A1N7MT98</accession>
<reference evidence="3" key="1">
    <citation type="submission" date="2017-01" db="EMBL/GenBank/DDBJ databases">
        <authorList>
            <person name="Varghese N."/>
            <person name="Submissions S."/>
        </authorList>
    </citation>
    <scope>NUCLEOTIDE SEQUENCE [LARGE SCALE GENOMIC DNA]</scope>
    <source>
        <strain evidence="3">DSM 23145</strain>
    </source>
</reference>
<feature type="signal peptide" evidence="1">
    <location>
        <begin position="1"/>
        <end position="19"/>
    </location>
</feature>
<evidence type="ECO:0000313" key="2">
    <source>
        <dbReference type="EMBL" id="SIS89258.1"/>
    </source>
</evidence>
<dbReference type="Proteomes" id="UP000185839">
    <property type="component" value="Unassembled WGS sequence"/>
</dbReference>
<evidence type="ECO:0000256" key="1">
    <source>
        <dbReference type="SAM" id="SignalP"/>
    </source>
</evidence>
<keyword evidence="1" id="KW-0732">Signal</keyword>